<dbReference type="RefSeq" id="WP_013788392.1">
    <property type="nucleotide sequence ID" value="NC_015555.1"/>
</dbReference>
<evidence type="ECO:0000256" key="1">
    <source>
        <dbReference type="ARBA" id="ARBA00004651"/>
    </source>
</evidence>
<evidence type="ECO:0000256" key="4">
    <source>
        <dbReference type="ARBA" id="ARBA00022692"/>
    </source>
</evidence>
<feature type="transmembrane region" description="Helical" evidence="7">
    <location>
        <begin position="316"/>
        <end position="336"/>
    </location>
</feature>
<dbReference type="InterPro" id="IPR050367">
    <property type="entry name" value="APC_superfamily"/>
</dbReference>
<dbReference type="InterPro" id="IPR002293">
    <property type="entry name" value="AA/rel_permease1"/>
</dbReference>
<dbReference type="NCBIfam" id="NF011775">
    <property type="entry name" value="PRK15238.1"/>
    <property type="match status" value="1"/>
</dbReference>
<dbReference type="eggNOG" id="COG0531">
    <property type="taxonomic scope" value="Bacteria"/>
</dbReference>
<feature type="transmembrane region" description="Helical" evidence="7">
    <location>
        <begin position="438"/>
        <end position="459"/>
    </location>
</feature>
<dbReference type="GO" id="GO:0005886">
    <property type="term" value="C:plasma membrane"/>
    <property type="evidence" value="ECO:0007669"/>
    <property type="project" value="UniProtKB-SubCell"/>
</dbReference>
<reference evidence="8" key="1">
    <citation type="submission" date="2011-05" db="EMBL/GenBank/DDBJ databases">
        <title>Complete sequence of Thermoanaerobacterium xylanolyticum LX-11.</title>
        <authorList>
            <consortium name="US DOE Joint Genome Institute"/>
            <person name="Lucas S."/>
            <person name="Han J."/>
            <person name="Lapidus A."/>
            <person name="Cheng J.-F."/>
            <person name="Goodwin L."/>
            <person name="Pitluck S."/>
            <person name="Peters L."/>
            <person name="Mikhailova N."/>
            <person name="Lu M."/>
            <person name="Han C."/>
            <person name="Tapia R."/>
            <person name="Land M."/>
            <person name="Hauser L."/>
            <person name="Kyrpides N."/>
            <person name="Ivanova N."/>
            <person name="Pagani I."/>
            <person name="Hemme C."/>
            <person name="Woyke T."/>
        </authorList>
    </citation>
    <scope>NUCLEOTIDE SEQUENCE</scope>
    <source>
        <strain evidence="8">LX-11</strain>
    </source>
</reference>
<evidence type="ECO:0000256" key="7">
    <source>
        <dbReference type="SAM" id="Phobius"/>
    </source>
</evidence>
<feature type="transmembrane region" description="Helical" evidence="7">
    <location>
        <begin position="208"/>
        <end position="228"/>
    </location>
</feature>
<feature type="transmembrane region" description="Helical" evidence="7">
    <location>
        <begin position="84"/>
        <end position="111"/>
    </location>
</feature>
<dbReference type="Pfam" id="PF13520">
    <property type="entry name" value="AA_permease_2"/>
    <property type="match status" value="1"/>
</dbReference>
<evidence type="ECO:0000313" key="8">
    <source>
        <dbReference type="EMBL" id="AEF17656.1"/>
    </source>
</evidence>
<dbReference type="HOGENOM" id="CLU_020854_2_1_9"/>
<keyword evidence="2" id="KW-0813">Transport</keyword>
<feature type="transmembrane region" description="Helical" evidence="7">
    <location>
        <begin position="368"/>
        <end position="388"/>
    </location>
</feature>
<keyword evidence="4 7" id="KW-0812">Transmembrane</keyword>
<feature type="transmembrane region" description="Helical" evidence="7">
    <location>
        <begin position="249"/>
        <end position="270"/>
    </location>
</feature>
<accession>F6BHQ7</accession>
<dbReference type="PANTHER" id="PTHR42770:SF15">
    <property type="entry name" value="GLUTAMATE_GAMMA-AMINOBUTYRATE ANTIPORTER-RELATED"/>
    <property type="match status" value="1"/>
</dbReference>
<feature type="transmembrane region" description="Helical" evidence="7">
    <location>
        <begin position="40"/>
        <end position="63"/>
    </location>
</feature>
<protein>
    <submittedName>
        <fullName evidence="8">Amino acid permease-associated region</fullName>
    </submittedName>
</protein>
<evidence type="ECO:0000256" key="2">
    <source>
        <dbReference type="ARBA" id="ARBA00022448"/>
    </source>
</evidence>
<keyword evidence="9" id="KW-1185">Reference proteome</keyword>
<evidence type="ECO:0000256" key="6">
    <source>
        <dbReference type="ARBA" id="ARBA00023136"/>
    </source>
</evidence>
<feature type="transmembrane region" description="Helical" evidence="7">
    <location>
        <begin position="471"/>
        <end position="488"/>
    </location>
</feature>
<gene>
    <name evidence="8" type="ordered locus">Thexy_1626</name>
</gene>
<sequence length="506" mass="55533">MNDESKKKLTLVPLILMIFTSVFGFNNMPRAFYLMGYSAIPWYIISGITFFLPYAFMMAEFGAAFKEESGGIYTWMERSVGPKYAFVGTFMWYASYVVWMVSICSTIFINISNIIFGTDKTSSLRLFGLNSTQVIGLLGILLIILITYVASKGLNWVSKIASIGGTSVLAINVIFLLGSIVVLIANGGKLAEPITSLKSFAISPNPSYLSPIAVLSFIVFAIFAYGGTEVVGGVVDQTENAEKTFPKGVLFSAIIIAIGYSLGIFLVGIFTKWNSVLASNNVNMANAQYVIMNNFGYQIGLSLGASKSTAIIIGNWSARIVALSVFLSLMGAFFTLSYAPLRQLIEGTPAELWPGKTAEIDDKGVPKYAMWIQCLLVAVMLFLISFGGDIAKVFFARIVLMTNVAMTLPYVFLCLAYPSFKNNKKINRPFEIFKSRTSVIIATVLTSVTVGFANIFTIIEPAFSKDIASTLWMIAGPLFFTIVALLMFRRYEKSKNVVKDNPVKET</sequence>
<keyword evidence="5 7" id="KW-1133">Transmembrane helix</keyword>
<dbReference type="PANTHER" id="PTHR42770">
    <property type="entry name" value="AMINO ACID TRANSPORTER-RELATED"/>
    <property type="match status" value="1"/>
</dbReference>
<dbReference type="Proteomes" id="UP000007239">
    <property type="component" value="Chromosome"/>
</dbReference>
<dbReference type="KEGG" id="txy:Thexy_1626"/>
<feature type="transmembrane region" description="Helical" evidence="7">
    <location>
        <begin position="163"/>
        <end position="188"/>
    </location>
</feature>
<dbReference type="GO" id="GO:0022857">
    <property type="term" value="F:transmembrane transporter activity"/>
    <property type="evidence" value="ECO:0007669"/>
    <property type="project" value="InterPro"/>
</dbReference>
<feature type="transmembrane region" description="Helical" evidence="7">
    <location>
        <begin position="394"/>
        <end position="417"/>
    </location>
</feature>
<evidence type="ECO:0000256" key="3">
    <source>
        <dbReference type="ARBA" id="ARBA00022475"/>
    </source>
</evidence>
<comment type="subcellular location">
    <subcellularLocation>
        <location evidence="1">Cell membrane</location>
        <topology evidence="1">Multi-pass membrane protein</topology>
    </subcellularLocation>
</comment>
<organism evidence="8 9">
    <name type="scientific">Thermoanaerobacterium xylanolyticum (strain ATCC 49914 / DSM 7097 / LX-11)</name>
    <dbReference type="NCBI Taxonomy" id="858215"/>
    <lineage>
        <taxon>Bacteria</taxon>
        <taxon>Bacillati</taxon>
        <taxon>Bacillota</taxon>
        <taxon>Clostridia</taxon>
        <taxon>Thermoanaerobacterales</taxon>
        <taxon>Thermoanaerobacteraceae</taxon>
        <taxon>Thermoanaerobacterium</taxon>
    </lineage>
</organism>
<feature type="transmembrane region" description="Helical" evidence="7">
    <location>
        <begin position="131"/>
        <end position="151"/>
    </location>
</feature>
<name>F6BHQ7_THEXL</name>
<dbReference type="AlphaFoldDB" id="F6BHQ7"/>
<evidence type="ECO:0000256" key="5">
    <source>
        <dbReference type="ARBA" id="ARBA00022989"/>
    </source>
</evidence>
<dbReference type="EMBL" id="CP002739">
    <property type="protein sequence ID" value="AEF17656.1"/>
    <property type="molecule type" value="Genomic_DNA"/>
</dbReference>
<keyword evidence="6 7" id="KW-0472">Membrane</keyword>
<dbReference type="PIRSF" id="PIRSF006060">
    <property type="entry name" value="AA_transporter"/>
    <property type="match status" value="1"/>
</dbReference>
<keyword evidence="3" id="KW-1003">Cell membrane</keyword>
<evidence type="ECO:0000313" key="9">
    <source>
        <dbReference type="Proteomes" id="UP000007239"/>
    </source>
</evidence>
<dbReference type="STRING" id="858215.Thexy_1626"/>
<dbReference type="Gene3D" id="1.20.1740.10">
    <property type="entry name" value="Amino acid/polyamine transporter I"/>
    <property type="match status" value="1"/>
</dbReference>
<proteinExistence type="predicted"/>